<protein>
    <recommendedName>
        <fullName evidence="5 15">Corrinoid adenosyltransferase</fullName>
        <ecNumber evidence="4 15">2.5.1.17</ecNumber>
    </recommendedName>
    <alternativeName>
        <fullName evidence="10 15">Cob(II)alamin adenosyltransferase</fullName>
    </alternativeName>
    <alternativeName>
        <fullName evidence="12 15">Cob(II)yrinic acid a,c-diamide adenosyltransferase</fullName>
    </alternativeName>
    <alternativeName>
        <fullName evidence="11 15">Cobinamide/cobalamin adenosyltransferase</fullName>
    </alternativeName>
</protein>
<dbReference type="InterPro" id="IPR016030">
    <property type="entry name" value="CblAdoTrfase-like"/>
</dbReference>
<dbReference type="GO" id="GO:0008817">
    <property type="term" value="F:corrinoid adenosyltransferase activity"/>
    <property type="evidence" value="ECO:0007669"/>
    <property type="project" value="UniProtKB-UniRule"/>
</dbReference>
<dbReference type="SUPFAM" id="SSF89028">
    <property type="entry name" value="Cobalamin adenosyltransferase-like"/>
    <property type="match status" value="1"/>
</dbReference>
<keyword evidence="7 15" id="KW-0808">Transferase</keyword>
<organism evidence="17 18">
    <name type="scientific">Ignavigranum ruoffiae</name>
    <dbReference type="NCBI Taxonomy" id="89093"/>
    <lineage>
        <taxon>Bacteria</taxon>
        <taxon>Bacillati</taxon>
        <taxon>Bacillota</taxon>
        <taxon>Bacilli</taxon>
        <taxon>Lactobacillales</taxon>
        <taxon>Aerococcaceae</taxon>
        <taxon>Ignavigranum</taxon>
    </lineage>
</organism>
<feature type="domain" description="Cobalamin adenosyltransferase-like" evidence="16">
    <location>
        <begin position="3"/>
        <end position="162"/>
    </location>
</feature>
<dbReference type="InterPro" id="IPR029499">
    <property type="entry name" value="PduO-typ"/>
</dbReference>
<keyword evidence="6 15" id="KW-0169">Cobalamin biosynthesis</keyword>
<comment type="pathway">
    <text evidence="1 15">Cofactor biosynthesis; adenosylcobalamin biosynthesis; adenosylcobalamin from cob(II)yrinate a,c-diamide: step 2/7.</text>
</comment>
<comment type="catalytic activity">
    <reaction evidence="13 15">
        <text>2 cob(II)yrinate a,c diamide + reduced [electron-transfer flavoprotein] + 2 ATP = 2 adenosylcob(III)yrinate a,c-diamide + 2 triphosphate + oxidized [electron-transfer flavoprotein] + 3 H(+)</text>
        <dbReference type="Rhea" id="RHEA:11528"/>
        <dbReference type="Rhea" id="RHEA-COMP:10685"/>
        <dbReference type="Rhea" id="RHEA-COMP:10686"/>
        <dbReference type="ChEBI" id="CHEBI:15378"/>
        <dbReference type="ChEBI" id="CHEBI:18036"/>
        <dbReference type="ChEBI" id="CHEBI:30616"/>
        <dbReference type="ChEBI" id="CHEBI:57692"/>
        <dbReference type="ChEBI" id="CHEBI:58307"/>
        <dbReference type="ChEBI" id="CHEBI:58503"/>
        <dbReference type="ChEBI" id="CHEBI:58537"/>
        <dbReference type="EC" id="2.5.1.17"/>
    </reaction>
</comment>
<comment type="catalytic activity">
    <reaction evidence="14 15">
        <text>2 cob(II)alamin + reduced [electron-transfer flavoprotein] + 2 ATP = 2 adenosylcob(III)alamin + 2 triphosphate + oxidized [electron-transfer flavoprotein] + 3 H(+)</text>
        <dbReference type="Rhea" id="RHEA:28671"/>
        <dbReference type="Rhea" id="RHEA-COMP:10685"/>
        <dbReference type="Rhea" id="RHEA-COMP:10686"/>
        <dbReference type="ChEBI" id="CHEBI:15378"/>
        <dbReference type="ChEBI" id="CHEBI:16304"/>
        <dbReference type="ChEBI" id="CHEBI:18036"/>
        <dbReference type="ChEBI" id="CHEBI:18408"/>
        <dbReference type="ChEBI" id="CHEBI:30616"/>
        <dbReference type="ChEBI" id="CHEBI:57692"/>
        <dbReference type="ChEBI" id="CHEBI:58307"/>
        <dbReference type="EC" id="2.5.1.17"/>
    </reaction>
</comment>
<comment type="subunit">
    <text evidence="3">Homotrimer.</text>
</comment>
<keyword evidence="9 15" id="KW-0067">ATP-binding</keyword>
<keyword evidence="18" id="KW-1185">Reference proteome</keyword>
<dbReference type="InterPro" id="IPR036451">
    <property type="entry name" value="CblAdoTrfase-like_sf"/>
</dbReference>
<evidence type="ECO:0000256" key="8">
    <source>
        <dbReference type="ARBA" id="ARBA00022741"/>
    </source>
</evidence>
<proteinExistence type="inferred from homology"/>
<evidence type="ECO:0000256" key="1">
    <source>
        <dbReference type="ARBA" id="ARBA00005121"/>
    </source>
</evidence>
<reference evidence="17 18" key="1">
    <citation type="submission" date="2016-10" db="EMBL/GenBank/DDBJ databases">
        <authorList>
            <person name="de Groot N.N."/>
        </authorList>
    </citation>
    <scope>NUCLEOTIDE SEQUENCE [LARGE SCALE GENOMIC DNA]</scope>
    <source>
        <strain evidence="17 18">DSM 15695</strain>
    </source>
</reference>
<dbReference type="EC" id="2.5.1.17" evidence="4 15"/>
<dbReference type="STRING" id="89093.SAMN04488558_11414"/>
<dbReference type="Pfam" id="PF01923">
    <property type="entry name" value="Cob_adeno_trans"/>
    <property type="match status" value="1"/>
</dbReference>
<dbReference type="RefSeq" id="WP_092572633.1">
    <property type="nucleotide sequence ID" value="NZ_FOEN01000014.1"/>
</dbReference>
<evidence type="ECO:0000256" key="5">
    <source>
        <dbReference type="ARBA" id="ARBA00020963"/>
    </source>
</evidence>
<dbReference type="UniPathway" id="UPA00148">
    <property type="reaction ID" value="UER00233"/>
</dbReference>
<dbReference type="Proteomes" id="UP000198833">
    <property type="component" value="Unassembled WGS sequence"/>
</dbReference>
<name>A0A1H9GHX3_9LACT</name>
<accession>A0A1H9GHX3</accession>
<evidence type="ECO:0000259" key="16">
    <source>
        <dbReference type="Pfam" id="PF01923"/>
    </source>
</evidence>
<dbReference type="PANTHER" id="PTHR12213">
    <property type="entry name" value="CORRINOID ADENOSYLTRANSFERASE"/>
    <property type="match status" value="1"/>
</dbReference>
<evidence type="ECO:0000256" key="3">
    <source>
        <dbReference type="ARBA" id="ARBA00011233"/>
    </source>
</evidence>
<dbReference type="PANTHER" id="PTHR12213:SF0">
    <property type="entry name" value="CORRINOID ADENOSYLTRANSFERASE MMAB"/>
    <property type="match status" value="1"/>
</dbReference>
<dbReference type="Gene3D" id="1.20.1200.10">
    <property type="entry name" value="Cobalamin adenosyltransferase-like"/>
    <property type="match status" value="1"/>
</dbReference>
<evidence type="ECO:0000256" key="13">
    <source>
        <dbReference type="ARBA" id="ARBA00048555"/>
    </source>
</evidence>
<evidence type="ECO:0000256" key="4">
    <source>
        <dbReference type="ARBA" id="ARBA00012454"/>
    </source>
</evidence>
<dbReference type="EMBL" id="FOEN01000014">
    <property type="protein sequence ID" value="SEQ49687.1"/>
    <property type="molecule type" value="Genomic_DNA"/>
</dbReference>
<evidence type="ECO:0000313" key="17">
    <source>
        <dbReference type="EMBL" id="SEQ49687.1"/>
    </source>
</evidence>
<dbReference type="GO" id="GO:0005524">
    <property type="term" value="F:ATP binding"/>
    <property type="evidence" value="ECO:0007669"/>
    <property type="project" value="UniProtKB-UniRule"/>
</dbReference>
<dbReference type="AlphaFoldDB" id="A0A1H9GHX3"/>
<evidence type="ECO:0000256" key="2">
    <source>
        <dbReference type="ARBA" id="ARBA00007487"/>
    </source>
</evidence>
<evidence type="ECO:0000256" key="14">
    <source>
        <dbReference type="ARBA" id="ARBA00048692"/>
    </source>
</evidence>
<evidence type="ECO:0000256" key="9">
    <source>
        <dbReference type="ARBA" id="ARBA00022840"/>
    </source>
</evidence>
<dbReference type="OrthoDB" id="9778896at2"/>
<dbReference type="NCBIfam" id="TIGR00636">
    <property type="entry name" value="PduO_Nterm"/>
    <property type="match status" value="1"/>
</dbReference>
<evidence type="ECO:0000256" key="11">
    <source>
        <dbReference type="ARBA" id="ARBA00033334"/>
    </source>
</evidence>
<gene>
    <name evidence="17" type="ORF">SAMN04488558_11414</name>
</gene>
<evidence type="ECO:0000256" key="7">
    <source>
        <dbReference type="ARBA" id="ARBA00022679"/>
    </source>
</evidence>
<dbReference type="FunFam" id="1.20.1200.10:FF:000001">
    <property type="entry name" value="Cob(I)yrinic acid a,c-diamide adenosyltransferase"/>
    <property type="match status" value="1"/>
</dbReference>
<evidence type="ECO:0000256" key="6">
    <source>
        <dbReference type="ARBA" id="ARBA00022573"/>
    </source>
</evidence>
<evidence type="ECO:0000313" key="18">
    <source>
        <dbReference type="Proteomes" id="UP000198833"/>
    </source>
</evidence>
<sequence length="192" mass="21880">MQIYTRVGDKGFTNVIGGEKLAKDSPRVNSYGELDELNSFVGYAISILDKPEIIEELHEVQKLIFDCGSDLADPSGNTKRINQEKVIWLENRIDFYSTIPDTVESFILPGGSQLASVLHICRTVARRAERSVVSFQWSNDMNPQNLKFVNRLSDYFYALARAVNKWENQIDNLYDRGGKVFHNEISKKDILS</sequence>
<evidence type="ECO:0000256" key="10">
    <source>
        <dbReference type="ARBA" id="ARBA00031529"/>
    </source>
</evidence>
<comment type="similarity">
    <text evidence="2 15">Belongs to the Cob(I)alamin adenosyltransferase family.</text>
</comment>
<evidence type="ECO:0000256" key="12">
    <source>
        <dbReference type="ARBA" id="ARBA00033354"/>
    </source>
</evidence>
<evidence type="ECO:0000256" key="15">
    <source>
        <dbReference type="RuleBase" id="RU366026"/>
    </source>
</evidence>
<dbReference type="GO" id="GO:0009236">
    <property type="term" value="P:cobalamin biosynthetic process"/>
    <property type="evidence" value="ECO:0007669"/>
    <property type="project" value="UniProtKB-UniRule"/>
</dbReference>
<keyword evidence="8 15" id="KW-0547">Nucleotide-binding</keyword>